<proteinExistence type="predicted"/>
<dbReference type="AlphaFoldDB" id="A0A1A8YG91"/>
<evidence type="ECO:0000313" key="2">
    <source>
        <dbReference type="EMBL" id="SBT30563.1"/>
    </source>
</evidence>
<name>A0A1A8YG91_PLAOA</name>
<reference evidence="3" key="1">
    <citation type="submission" date="2016-05" db="EMBL/GenBank/DDBJ databases">
        <authorList>
            <person name="Naeem Raeece"/>
        </authorList>
    </citation>
    <scope>NUCLEOTIDE SEQUENCE [LARGE SCALE GENOMIC DNA]</scope>
</reference>
<feature type="compositionally biased region" description="Basic residues" evidence="1">
    <location>
        <begin position="59"/>
        <end position="72"/>
    </location>
</feature>
<sequence>MCASELPPFIALPPPLFFFFFVGADLRKNCSTRWGGELGGWCGKVKRGEKETKGGRERAKSKRLKGLTKGKT</sequence>
<dbReference type="Proteomes" id="UP000078555">
    <property type="component" value="Unassembled WGS sequence"/>
</dbReference>
<feature type="compositionally biased region" description="Basic and acidic residues" evidence="1">
    <location>
        <begin position="49"/>
        <end position="58"/>
    </location>
</feature>
<accession>A0A1A8YG91</accession>
<feature type="region of interest" description="Disordered" evidence="1">
    <location>
        <begin position="49"/>
        <end position="72"/>
    </location>
</feature>
<organism evidence="2 3">
    <name type="scientific">Plasmodium ovale wallikeri</name>
    <dbReference type="NCBI Taxonomy" id="864142"/>
    <lineage>
        <taxon>Eukaryota</taxon>
        <taxon>Sar</taxon>
        <taxon>Alveolata</taxon>
        <taxon>Apicomplexa</taxon>
        <taxon>Aconoidasida</taxon>
        <taxon>Haemosporida</taxon>
        <taxon>Plasmodiidae</taxon>
        <taxon>Plasmodium</taxon>
        <taxon>Plasmodium (Plasmodium)</taxon>
    </lineage>
</organism>
<evidence type="ECO:0000256" key="1">
    <source>
        <dbReference type="SAM" id="MobiDB-lite"/>
    </source>
</evidence>
<keyword evidence="3" id="KW-1185">Reference proteome</keyword>
<evidence type="ECO:0000313" key="3">
    <source>
        <dbReference type="Proteomes" id="UP000078555"/>
    </source>
</evidence>
<gene>
    <name evidence="2" type="ORF">POVWA1_002290</name>
</gene>
<protein>
    <submittedName>
        <fullName evidence="2">Uncharacterized protein</fullName>
    </submittedName>
</protein>
<dbReference type="EMBL" id="FLRD01000004">
    <property type="protein sequence ID" value="SBT30563.1"/>
    <property type="molecule type" value="Genomic_DNA"/>
</dbReference>